<evidence type="ECO:0000256" key="7">
    <source>
        <dbReference type="ARBA" id="ARBA00023155"/>
    </source>
</evidence>
<proteinExistence type="predicted"/>
<evidence type="ECO:0000256" key="8">
    <source>
        <dbReference type="ARBA" id="ARBA00023242"/>
    </source>
</evidence>
<dbReference type="Gene3D" id="1.10.10.60">
    <property type="entry name" value="Homeodomain-like"/>
    <property type="match status" value="1"/>
</dbReference>
<protein>
    <submittedName>
        <fullName evidence="15">Oidioi.mRNA.OKI2018_I69.chr1.g2602.t2.cds</fullName>
    </submittedName>
</protein>
<dbReference type="SMART" id="SM00389">
    <property type="entry name" value="HOX"/>
    <property type="match status" value="1"/>
</dbReference>
<feature type="domain" description="Homeobox" evidence="14">
    <location>
        <begin position="219"/>
        <end position="279"/>
    </location>
</feature>
<reference evidence="15 16" key="1">
    <citation type="submission" date="2021-04" db="EMBL/GenBank/DDBJ databases">
        <authorList>
            <person name="Bliznina A."/>
        </authorList>
    </citation>
    <scope>NUCLEOTIDE SEQUENCE [LARGE SCALE GENOMIC DNA]</scope>
</reference>
<accession>A0ABN7SRL6</accession>
<evidence type="ECO:0000256" key="1">
    <source>
        <dbReference type="ARBA" id="ARBA00004123"/>
    </source>
</evidence>
<dbReference type="CDD" id="cd00086">
    <property type="entry name" value="homeodomain"/>
    <property type="match status" value="1"/>
</dbReference>
<dbReference type="PROSITE" id="PS00027">
    <property type="entry name" value="HOMEOBOX_1"/>
    <property type="match status" value="1"/>
</dbReference>
<dbReference type="Proteomes" id="UP001158576">
    <property type="component" value="Chromosome 1"/>
</dbReference>
<feature type="domain" description="LIM zinc-binding" evidence="13">
    <location>
        <begin position="3"/>
        <end position="63"/>
    </location>
</feature>
<keyword evidence="3" id="KW-0677">Repeat</keyword>
<gene>
    <name evidence="15" type="ORF">OKIOD_LOCUS11367</name>
</gene>
<dbReference type="InterPro" id="IPR017970">
    <property type="entry name" value="Homeobox_CS"/>
</dbReference>
<evidence type="ECO:0000259" key="13">
    <source>
        <dbReference type="PROSITE" id="PS50023"/>
    </source>
</evidence>
<comment type="subcellular location">
    <subcellularLocation>
        <location evidence="1 9 11">Nucleus</location>
    </subcellularLocation>
</comment>
<dbReference type="Pfam" id="PF00412">
    <property type="entry name" value="LIM"/>
    <property type="match status" value="2"/>
</dbReference>
<keyword evidence="5 10" id="KW-0440">LIM domain</keyword>
<evidence type="ECO:0000256" key="12">
    <source>
        <dbReference type="SAM" id="MobiDB-lite"/>
    </source>
</evidence>
<sequence length="400" mass="45337">MNTFCFACRESLTAMENLSNVAGFNFHNECINCNNCTQKLGESCYVKGTKLYCKDDYERQREKKKRVKSLCDACKEVIPPGEFIMKTETSVFHWSCFKCTVCLTKIDSGEQYSIDYPSDIVCFNCMQKRSLPSPGDSSVDIKKENISVNNDANGRMVKTECSASESSGYQSIVSPMGSWSNMLGGDNTAKTPETQGENNTNDSLSDSSSDARQERKSFQAAKRPRTILNQAQRRRFKEAFETTPKPCRKLRDKLADETGLSQRVVQVWFQNQRAKVKKIAKRQSDLRMAQQAHALNGQIPINPPQPMLRGQGRLQGMYPSHNFPNQCSYLPLAFKSEPFPDHVFQNHAVDLQQPHNQEMHYQAMVYPNFPPENLQCDPAALNGLQSFPQQPTIPQNDFPH</sequence>
<dbReference type="SUPFAM" id="SSF57716">
    <property type="entry name" value="Glucocorticoid receptor-like (DNA-binding domain)"/>
    <property type="match status" value="1"/>
</dbReference>
<keyword evidence="16" id="KW-1185">Reference proteome</keyword>
<evidence type="ECO:0000313" key="16">
    <source>
        <dbReference type="Proteomes" id="UP001158576"/>
    </source>
</evidence>
<dbReference type="Gene3D" id="2.10.110.10">
    <property type="entry name" value="Cysteine Rich Protein"/>
    <property type="match status" value="2"/>
</dbReference>
<dbReference type="PROSITE" id="PS50071">
    <property type="entry name" value="HOMEOBOX_2"/>
    <property type="match status" value="1"/>
</dbReference>
<evidence type="ECO:0000256" key="11">
    <source>
        <dbReference type="RuleBase" id="RU000682"/>
    </source>
</evidence>
<keyword evidence="8 9" id="KW-0539">Nucleus</keyword>
<dbReference type="PANTHER" id="PTHR24208">
    <property type="entry name" value="LIM/HOMEOBOX PROTEIN LHX"/>
    <property type="match status" value="1"/>
</dbReference>
<dbReference type="SMART" id="SM00132">
    <property type="entry name" value="LIM"/>
    <property type="match status" value="2"/>
</dbReference>
<evidence type="ECO:0000259" key="14">
    <source>
        <dbReference type="PROSITE" id="PS50071"/>
    </source>
</evidence>
<dbReference type="InterPro" id="IPR001356">
    <property type="entry name" value="HD"/>
</dbReference>
<feature type="region of interest" description="Disordered" evidence="12">
    <location>
        <begin position="180"/>
        <end position="229"/>
    </location>
</feature>
<organism evidence="15 16">
    <name type="scientific">Oikopleura dioica</name>
    <name type="common">Tunicate</name>
    <dbReference type="NCBI Taxonomy" id="34765"/>
    <lineage>
        <taxon>Eukaryota</taxon>
        <taxon>Metazoa</taxon>
        <taxon>Chordata</taxon>
        <taxon>Tunicata</taxon>
        <taxon>Appendicularia</taxon>
        <taxon>Copelata</taxon>
        <taxon>Oikopleuridae</taxon>
        <taxon>Oikopleura</taxon>
    </lineage>
</organism>
<keyword evidence="4 10" id="KW-0862">Zinc</keyword>
<dbReference type="Pfam" id="PF00046">
    <property type="entry name" value="Homeodomain"/>
    <property type="match status" value="1"/>
</dbReference>
<keyword evidence="7 9" id="KW-0371">Homeobox</keyword>
<feature type="DNA-binding region" description="Homeobox" evidence="9">
    <location>
        <begin position="221"/>
        <end position="280"/>
    </location>
</feature>
<dbReference type="InterPro" id="IPR050453">
    <property type="entry name" value="LIM_Homeobox_TF"/>
</dbReference>
<feature type="compositionally biased region" description="Polar residues" evidence="12">
    <location>
        <begin position="188"/>
        <end position="201"/>
    </location>
</feature>
<feature type="domain" description="LIM zinc-binding" evidence="13">
    <location>
        <begin position="69"/>
        <end position="132"/>
    </location>
</feature>
<dbReference type="SUPFAM" id="SSF46689">
    <property type="entry name" value="Homeodomain-like"/>
    <property type="match status" value="1"/>
</dbReference>
<keyword evidence="6 9" id="KW-0238">DNA-binding</keyword>
<evidence type="ECO:0000256" key="10">
    <source>
        <dbReference type="PROSITE-ProRule" id="PRU00125"/>
    </source>
</evidence>
<dbReference type="PANTHER" id="PTHR24208:SF166">
    <property type="entry name" value="LIM HOMEOBOX TRANSCRIPTION FACTOR 1 ALPHA, ISOFORM B"/>
    <property type="match status" value="1"/>
</dbReference>
<evidence type="ECO:0000256" key="6">
    <source>
        <dbReference type="ARBA" id="ARBA00023125"/>
    </source>
</evidence>
<dbReference type="PROSITE" id="PS50023">
    <property type="entry name" value="LIM_DOMAIN_2"/>
    <property type="match status" value="2"/>
</dbReference>
<evidence type="ECO:0000256" key="4">
    <source>
        <dbReference type="ARBA" id="ARBA00022833"/>
    </source>
</evidence>
<dbReference type="PROSITE" id="PS00478">
    <property type="entry name" value="LIM_DOMAIN_1"/>
    <property type="match status" value="2"/>
</dbReference>
<evidence type="ECO:0000256" key="2">
    <source>
        <dbReference type="ARBA" id="ARBA00022723"/>
    </source>
</evidence>
<evidence type="ECO:0000313" key="15">
    <source>
        <dbReference type="EMBL" id="CAG5105954.1"/>
    </source>
</evidence>
<name>A0ABN7SRL6_OIKDI</name>
<evidence type="ECO:0000256" key="3">
    <source>
        <dbReference type="ARBA" id="ARBA00022737"/>
    </source>
</evidence>
<dbReference type="InterPro" id="IPR001781">
    <property type="entry name" value="Znf_LIM"/>
</dbReference>
<keyword evidence="2 10" id="KW-0479">Metal-binding</keyword>
<dbReference type="EMBL" id="OU015566">
    <property type="protein sequence ID" value="CAG5105954.1"/>
    <property type="molecule type" value="Genomic_DNA"/>
</dbReference>
<evidence type="ECO:0000256" key="9">
    <source>
        <dbReference type="PROSITE-ProRule" id="PRU00108"/>
    </source>
</evidence>
<evidence type="ECO:0000256" key="5">
    <source>
        <dbReference type="ARBA" id="ARBA00023038"/>
    </source>
</evidence>
<dbReference type="InterPro" id="IPR009057">
    <property type="entry name" value="Homeodomain-like_sf"/>
</dbReference>